<reference evidence="6" key="1">
    <citation type="submission" date="2016-11" db="EMBL/GenBank/DDBJ databases">
        <authorList>
            <person name="Varghese N."/>
            <person name="Submissions S."/>
        </authorList>
    </citation>
    <scope>NUCLEOTIDE SEQUENCE [LARGE SCALE GENOMIC DNA]</scope>
    <source>
        <strain evidence="6">YR203</strain>
    </source>
</reference>
<dbReference type="Proteomes" id="UP000184108">
    <property type="component" value="Unassembled WGS sequence"/>
</dbReference>
<evidence type="ECO:0000259" key="3">
    <source>
        <dbReference type="Pfam" id="PF18962"/>
    </source>
</evidence>
<protein>
    <submittedName>
        <fullName evidence="5">Por secretion system C-terminal sorting domain-containing protein</fullName>
    </submittedName>
</protein>
<feature type="chain" id="PRO_5012567335" evidence="2">
    <location>
        <begin position="19"/>
        <end position="535"/>
    </location>
</feature>
<dbReference type="Gene3D" id="2.60.120.260">
    <property type="entry name" value="Galactose-binding domain-like"/>
    <property type="match status" value="1"/>
</dbReference>
<dbReference type="InterPro" id="IPR026444">
    <property type="entry name" value="Secre_tail"/>
</dbReference>
<proteinExistence type="predicted"/>
<organism evidence="5 6">
    <name type="scientific">Chryseobacterium vrystaatense</name>
    <dbReference type="NCBI Taxonomy" id="307480"/>
    <lineage>
        <taxon>Bacteria</taxon>
        <taxon>Pseudomonadati</taxon>
        <taxon>Bacteroidota</taxon>
        <taxon>Flavobacteriia</taxon>
        <taxon>Flavobacteriales</taxon>
        <taxon>Weeksellaceae</taxon>
        <taxon>Chryseobacterium group</taxon>
        <taxon>Chryseobacterium</taxon>
    </lineage>
</organism>
<feature type="signal peptide" evidence="2">
    <location>
        <begin position="1"/>
        <end position="18"/>
    </location>
</feature>
<dbReference type="InterPro" id="IPR013783">
    <property type="entry name" value="Ig-like_fold"/>
</dbReference>
<evidence type="ECO:0000313" key="5">
    <source>
        <dbReference type="EMBL" id="SHE75939.1"/>
    </source>
</evidence>
<dbReference type="AlphaFoldDB" id="A0A1M4W401"/>
<gene>
    <name evidence="5" type="ORF">SAMN02787073_1061</name>
</gene>
<dbReference type="Pfam" id="PF18962">
    <property type="entry name" value="Por_Secre_tail"/>
    <property type="match status" value="1"/>
</dbReference>
<dbReference type="Gene3D" id="2.60.40.10">
    <property type="entry name" value="Immunoglobulins"/>
    <property type="match status" value="1"/>
</dbReference>
<dbReference type="RefSeq" id="WP_073171584.1">
    <property type="nucleotide sequence ID" value="NZ_FQVE01000001.1"/>
</dbReference>
<feature type="domain" description="GEVED" evidence="4">
    <location>
        <begin position="359"/>
        <end position="445"/>
    </location>
</feature>
<feature type="domain" description="Secretion system C-terminal sorting" evidence="3">
    <location>
        <begin position="467"/>
        <end position="528"/>
    </location>
</feature>
<evidence type="ECO:0000259" key="4">
    <source>
        <dbReference type="Pfam" id="PF20009"/>
    </source>
</evidence>
<dbReference type="EMBL" id="FQVE01000001">
    <property type="protein sequence ID" value="SHE75939.1"/>
    <property type="molecule type" value="Genomic_DNA"/>
</dbReference>
<evidence type="ECO:0000256" key="1">
    <source>
        <dbReference type="ARBA" id="ARBA00022729"/>
    </source>
</evidence>
<evidence type="ECO:0000313" key="6">
    <source>
        <dbReference type="Proteomes" id="UP000184108"/>
    </source>
</evidence>
<accession>A0A1M4W401</accession>
<dbReference type="NCBIfam" id="TIGR04183">
    <property type="entry name" value="Por_Secre_tail"/>
    <property type="match status" value="1"/>
</dbReference>
<sequence length="535" mass="55796">MKKTLLLSFIALATMSSAQILVTESFENATYPGFAITGGYSDLNGGTAQTYIVGNCDGTVSIGAEAYGSSVGNRTINLIYTKPASITANGKKIDISFNYSTTAYDATSSIGGVINVDYSTNGGTSYLPVATPVTLTSTAQTCATFTGTIPESANVNGNFMLRIQTVGTTGTTYDFYSFIDNVKIKQEVTAVPACTAISSPISGATGVSVRPQITWAAAAGAESYKIKIGTTPGASNIYTGTTSGTSFSPVSTEVLPQNTLLYASITPTNALGDATGCPEISFTTAANPFAPYCGPLTAKLGVYPISNVVLSDMTNASSGTANTGDGQENFTAKIATVTRGTSYPITLTGTGVGNNRFGFTVFIDWNQNGSFADAGESYFVTSDFAGSTGAVVTVNKNIAVPSTALLGNTRMRVKYQFNSSTSSVRAELSSPCTDLSQGQAEDYTILVQKNVLGTSEINADGKADITVYPNPFKDKLTISDIKDVKSIIVSDVSGRQVKTLKPSTELNLSDLNSGLYLITLQMENGTAKTVKAIKK</sequence>
<dbReference type="Pfam" id="PF20009">
    <property type="entry name" value="GEVED"/>
    <property type="match status" value="1"/>
</dbReference>
<name>A0A1M4W401_9FLAO</name>
<dbReference type="InterPro" id="IPR045474">
    <property type="entry name" value="GEVED"/>
</dbReference>
<evidence type="ECO:0000256" key="2">
    <source>
        <dbReference type="SAM" id="SignalP"/>
    </source>
</evidence>
<keyword evidence="1 2" id="KW-0732">Signal</keyword>